<proteinExistence type="predicted"/>
<dbReference type="Proteomes" id="UP001162001">
    <property type="component" value="Segment"/>
</dbReference>
<accession>A0A7D3QWA0</accession>
<sequence>MNIESILEQIKIIQNRNGILQQISKKDSKIKTKIIIMKLEGGYSNFFRPKSINTTGKIAIVNAGWNGNDPTIGGGGINGVFSENLKLDVNDINQVINAKISNSCISDCYICEWNDYVKNQADTIFKKKADTQDNKIGDIMLYVRGPTSSDQPFDDYIKKLCKNMASIITIYNKNKEGSYKITTLRLSGIATGIAIGSGDPDTNFRIYMKNIMTYLLDIGLEFVELSAVKNNGWHLFNPNNNLQYYDISTKLEQIKKLEKEDIEIMDHNVKLEPETYPEINVIVYENLKKGENVLINKLVIMEKNAMKTTIRKIC</sequence>
<evidence type="ECO:0000313" key="2">
    <source>
        <dbReference type="Proteomes" id="UP001162001"/>
    </source>
</evidence>
<gene>
    <name evidence="1" type="ORF">Fadolivirus_1_828</name>
</gene>
<dbReference type="EMBL" id="MT418680">
    <property type="protein sequence ID" value="QKF94286.1"/>
    <property type="molecule type" value="Genomic_DNA"/>
</dbReference>
<reference evidence="1 2" key="1">
    <citation type="submission" date="2020-04" db="EMBL/GenBank/DDBJ databases">
        <title>Advantages and limits of metagenomic assembly and binning of a giant virus.</title>
        <authorList>
            <person name="Schulz F."/>
            <person name="Andreani J."/>
            <person name="Francis R."/>
            <person name="Boudjemaa H."/>
            <person name="Bou Khalil J.Y."/>
            <person name="Lee J."/>
            <person name="La Scola B."/>
            <person name="Woyke T."/>
        </authorList>
    </citation>
    <scope>NUCLEOTIDE SEQUENCE [LARGE SCALE GENOMIC DNA]</scope>
    <source>
        <strain evidence="1 2">FV1/VV64</strain>
    </source>
</reference>
<organism evidence="1 2">
    <name type="scientific">Fadolivirus FV1/VV64</name>
    <dbReference type="NCBI Taxonomy" id="3070911"/>
    <lineage>
        <taxon>Viruses</taxon>
        <taxon>Varidnaviria</taxon>
        <taxon>Bamfordvirae</taxon>
        <taxon>Nucleocytoviricota</taxon>
        <taxon>Megaviricetes</taxon>
        <taxon>Imitervirales</taxon>
        <taxon>Mimiviridae</taxon>
        <taxon>Klosneuvirinae</taxon>
        <taxon>Fadolivirus</taxon>
        <taxon>Fadolivirus algeromassiliense</taxon>
    </lineage>
</organism>
<name>A0A7D3QWA0_9VIRU</name>
<evidence type="ECO:0000313" key="1">
    <source>
        <dbReference type="EMBL" id="QKF94286.1"/>
    </source>
</evidence>
<protein>
    <submittedName>
        <fullName evidence="1">Uncharacterized protein</fullName>
    </submittedName>
</protein>
<keyword evidence="2" id="KW-1185">Reference proteome</keyword>